<dbReference type="GO" id="GO:0030677">
    <property type="term" value="C:ribonuclease P complex"/>
    <property type="evidence" value="ECO:0007669"/>
    <property type="project" value="TreeGrafter"/>
</dbReference>
<dbReference type="InterPro" id="IPR014721">
    <property type="entry name" value="Ribsml_uS5_D2-typ_fold_subgr"/>
</dbReference>
<dbReference type="Proteomes" id="UP000199138">
    <property type="component" value="Unassembled WGS sequence"/>
</dbReference>
<protein>
    <recommendedName>
        <fullName evidence="7 8">Ribonuclease P protein component</fullName>
        <shortName evidence="7">RNase P protein</shortName>
        <shortName evidence="7">RNaseP protein</shortName>
        <ecNumber evidence="7 8">3.1.26.5</ecNumber>
    </recommendedName>
    <alternativeName>
        <fullName evidence="7">Protein C5</fullName>
    </alternativeName>
</protein>
<evidence type="ECO:0000256" key="2">
    <source>
        <dbReference type="ARBA" id="ARBA00022694"/>
    </source>
</evidence>
<evidence type="ECO:0000256" key="8">
    <source>
        <dbReference type="NCBIfam" id="TIGR00188"/>
    </source>
</evidence>
<comment type="function">
    <text evidence="1 7">RNaseP catalyzes the removal of the 5'-leader sequence from pre-tRNA to produce the mature 5'-terminus. It can also cleave other RNA substrates such as 4.5S RNA. The protein component plays an auxiliary but essential role in vivo by binding to the 5'-leader sequence and broadening the substrate specificity of the ribozyme.</text>
</comment>
<dbReference type="InterPro" id="IPR000100">
    <property type="entry name" value="RNase_P"/>
</dbReference>
<dbReference type="GO" id="GO:0042781">
    <property type="term" value="F:3'-tRNA processing endoribonuclease activity"/>
    <property type="evidence" value="ECO:0007669"/>
    <property type="project" value="TreeGrafter"/>
</dbReference>
<dbReference type="EMBL" id="FPBK01000001">
    <property type="protein sequence ID" value="SFU27138.1"/>
    <property type="molecule type" value="Genomic_DNA"/>
</dbReference>
<keyword evidence="2 7" id="KW-0819">tRNA processing</keyword>
<evidence type="ECO:0000256" key="7">
    <source>
        <dbReference type="HAMAP-Rule" id="MF_00227"/>
    </source>
</evidence>
<evidence type="ECO:0000256" key="6">
    <source>
        <dbReference type="ARBA" id="ARBA00022884"/>
    </source>
</evidence>
<comment type="subunit">
    <text evidence="7">Consists of a catalytic RNA component (M1 or rnpB) and a protein subunit.</text>
</comment>
<dbReference type="Pfam" id="PF00825">
    <property type="entry name" value="Ribonuclease_P"/>
    <property type="match status" value="1"/>
</dbReference>
<keyword evidence="3 7" id="KW-0540">Nuclease</keyword>
<accession>A0A1I7ETB6</accession>
<keyword evidence="4 7" id="KW-0255">Endonuclease</keyword>
<dbReference type="PANTHER" id="PTHR33992:SF1">
    <property type="entry name" value="RIBONUCLEASE P PROTEIN COMPONENT"/>
    <property type="match status" value="1"/>
</dbReference>
<gene>
    <name evidence="7" type="primary">rnpA</name>
    <name evidence="9" type="ORF">SAMN05216480_10180</name>
</gene>
<evidence type="ECO:0000256" key="5">
    <source>
        <dbReference type="ARBA" id="ARBA00022801"/>
    </source>
</evidence>
<reference evidence="10" key="1">
    <citation type="submission" date="2016-10" db="EMBL/GenBank/DDBJ databases">
        <authorList>
            <person name="Varghese N."/>
            <person name="Submissions S."/>
        </authorList>
    </citation>
    <scope>NUCLEOTIDE SEQUENCE [LARGE SCALE GENOMIC DNA]</scope>
    <source>
        <strain evidence="10">CGMCC 1.12333</strain>
    </source>
</reference>
<comment type="catalytic activity">
    <reaction evidence="7">
        <text>Endonucleolytic cleavage of RNA, removing 5'-extranucleotides from tRNA precursor.</text>
        <dbReference type="EC" id="3.1.26.5"/>
    </reaction>
</comment>
<evidence type="ECO:0000256" key="4">
    <source>
        <dbReference type="ARBA" id="ARBA00022759"/>
    </source>
</evidence>
<keyword evidence="6 7" id="KW-0694">RNA-binding</keyword>
<evidence type="ECO:0000313" key="9">
    <source>
        <dbReference type="EMBL" id="SFU27138.1"/>
    </source>
</evidence>
<evidence type="ECO:0000313" key="10">
    <source>
        <dbReference type="Proteomes" id="UP000199138"/>
    </source>
</evidence>
<comment type="similarity">
    <text evidence="7">Belongs to the RnpA family.</text>
</comment>
<dbReference type="GO" id="GO:0001682">
    <property type="term" value="P:tRNA 5'-leader removal"/>
    <property type="evidence" value="ECO:0007669"/>
    <property type="project" value="UniProtKB-UniRule"/>
</dbReference>
<dbReference type="GO" id="GO:0004526">
    <property type="term" value="F:ribonuclease P activity"/>
    <property type="evidence" value="ECO:0007669"/>
    <property type="project" value="UniProtKB-UniRule"/>
</dbReference>
<dbReference type="AlphaFoldDB" id="A0A1I7ETB6"/>
<dbReference type="OrthoDB" id="1524972at2"/>
<name>A0A1I7ETB6_9FLAO</name>
<dbReference type="SUPFAM" id="SSF54211">
    <property type="entry name" value="Ribosomal protein S5 domain 2-like"/>
    <property type="match status" value="1"/>
</dbReference>
<dbReference type="PANTHER" id="PTHR33992">
    <property type="entry name" value="RIBONUCLEASE P PROTEIN COMPONENT"/>
    <property type="match status" value="1"/>
</dbReference>
<proteinExistence type="inferred from homology"/>
<evidence type="ECO:0000256" key="1">
    <source>
        <dbReference type="ARBA" id="ARBA00002663"/>
    </source>
</evidence>
<dbReference type="InterPro" id="IPR020568">
    <property type="entry name" value="Ribosomal_Su5_D2-typ_SF"/>
</dbReference>
<dbReference type="HAMAP" id="MF_00227">
    <property type="entry name" value="RNase_P"/>
    <property type="match status" value="1"/>
</dbReference>
<dbReference type="STRING" id="1224947.SAMN05216480_10180"/>
<dbReference type="NCBIfam" id="TIGR00188">
    <property type="entry name" value="rnpA"/>
    <property type="match status" value="1"/>
</dbReference>
<organism evidence="9 10">
    <name type="scientific">Pustulibacterium marinum</name>
    <dbReference type="NCBI Taxonomy" id="1224947"/>
    <lineage>
        <taxon>Bacteria</taxon>
        <taxon>Pseudomonadati</taxon>
        <taxon>Bacteroidota</taxon>
        <taxon>Flavobacteriia</taxon>
        <taxon>Flavobacteriales</taxon>
        <taxon>Flavobacteriaceae</taxon>
        <taxon>Pustulibacterium</taxon>
    </lineage>
</organism>
<dbReference type="RefSeq" id="WP_093021389.1">
    <property type="nucleotide sequence ID" value="NZ_FPBK01000001.1"/>
</dbReference>
<evidence type="ECO:0000256" key="3">
    <source>
        <dbReference type="ARBA" id="ARBA00022722"/>
    </source>
</evidence>
<keyword evidence="5 7" id="KW-0378">Hydrolase</keyword>
<dbReference type="Gene3D" id="3.30.230.10">
    <property type="match status" value="1"/>
</dbReference>
<sequence length="126" mass="15238">MDFRFPKDEKLKSKTLIQEMFREGNAVSKYPLKLVFIQSSLPKEVTFQTGVSVSKRYFKHAVDRNKIKRFLRETYRHEKNNILNQTTDNYAFMILYTGKEMPNYDFIKQKMQQLVEKFIQNELKNR</sequence>
<dbReference type="GO" id="GO:0000049">
    <property type="term" value="F:tRNA binding"/>
    <property type="evidence" value="ECO:0007669"/>
    <property type="project" value="UniProtKB-UniRule"/>
</dbReference>
<dbReference type="EC" id="3.1.26.5" evidence="7 8"/>
<keyword evidence="10" id="KW-1185">Reference proteome</keyword>
<dbReference type="PROSITE" id="PS00648">
    <property type="entry name" value="RIBONUCLEASE_P"/>
    <property type="match status" value="1"/>
</dbReference>
<dbReference type="InterPro" id="IPR020539">
    <property type="entry name" value="RNase_P_CS"/>
</dbReference>